<keyword evidence="1" id="KW-1133">Transmembrane helix</keyword>
<proteinExistence type="predicted"/>
<keyword evidence="1" id="KW-0812">Transmembrane</keyword>
<feature type="transmembrane region" description="Helical" evidence="1">
    <location>
        <begin position="36"/>
        <end position="53"/>
    </location>
</feature>
<evidence type="ECO:0000313" key="3">
    <source>
        <dbReference type="Proteomes" id="UP000001353"/>
    </source>
</evidence>
<protein>
    <recommendedName>
        <fullName evidence="4">Tellurium resistance protein</fullName>
    </recommendedName>
</protein>
<feature type="transmembrane region" description="Helical" evidence="1">
    <location>
        <begin position="122"/>
        <end position="142"/>
    </location>
</feature>
<dbReference type="Proteomes" id="UP000001353">
    <property type="component" value="Chromosome"/>
</dbReference>
<dbReference type="eggNOG" id="ENOG5032RSE">
    <property type="taxonomic scope" value="Bacteria"/>
</dbReference>
<feature type="transmembrane region" description="Helical" evidence="1">
    <location>
        <begin position="65"/>
        <end position="84"/>
    </location>
</feature>
<dbReference type="NCBIfam" id="NF033773">
    <property type="entry name" value="tellur_TrgA"/>
    <property type="match status" value="1"/>
</dbReference>
<sequence>MPDAARLIAAICIGALAYVVSLQIKPLMPESTAFGSFAYINAILGIVCGWTVMGKRAGRGVVAAINNGLSGALVLVIWGLLLHASYQMFDRAMDNWYNGFFTAMAAIFQFMAEYALVMVDPLVLFSLMAGGIIAGLATEYAWRTWR</sequence>
<evidence type="ECO:0000256" key="1">
    <source>
        <dbReference type="SAM" id="Phobius"/>
    </source>
</evidence>
<dbReference type="InterPro" id="IPR047784">
    <property type="entry name" value="TrgA"/>
</dbReference>
<name>F7ZA50_ROSLO</name>
<evidence type="ECO:0008006" key="4">
    <source>
        <dbReference type="Google" id="ProtNLM"/>
    </source>
</evidence>
<dbReference type="KEGG" id="rli:RLO149_c022280"/>
<dbReference type="AlphaFoldDB" id="F7ZA50"/>
<organism evidence="2 3">
    <name type="scientific">Roseobacter litoralis (strain ATCC 49566 / DSM 6996 / JCM 21268 / NBRC 15278 / OCh 149)</name>
    <dbReference type="NCBI Taxonomy" id="391595"/>
    <lineage>
        <taxon>Bacteria</taxon>
        <taxon>Pseudomonadati</taxon>
        <taxon>Pseudomonadota</taxon>
        <taxon>Alphaproteobacteria</taxon>
        <taxon>Rhodobacterales</taxon>
        <taxon>Roseobacteraceae</taxon>
        <taxon>Roseobacter</taxon>
    </lineage>
</organism>
<keyword evidence="3" id="KW-1185">Reference proteome</keyword>
<dbReference type="HOGENOM" id="CLU_125998_0_0_5"/>
<keyword evidence="1" id="KW-0472">Membrane</keyword>
<accession>F7ZA50</accession>
<dbReference type="STRING" id="391595.RLO149_c022280"/>
<feature type="transmembrane region" description="Helical" evidence="1">
    <location>
        <begin position="6"/>
        <end position="24"/>
    </location>
</feature>
<evidence type="ECO:0000313" key="2">
    <source>
        <dbReference type="EMBL" id="AEI94203.1"/>
    </source>
</evidence>
<reference evidence="2 3" key="1">
    <citation type="journal article" date="2011" name="BMC Genomics">
        <title>Comparative genome analysis and genome-guided physiological analysis of Roseobacter litoralis.</title>
        <authorList>
            <person name="Kalhoefer D."/>
            <person name="Thole S."/>
            <person name="Voget S."/>
            <person name="Lehmann R."/>
            <person name="Liesegang H."/>
            <person name="Wollher A."/>
            <person name="Daniel R."/>
            <person name="Simon M."/>
            <person name="Brinkhoff T."/>
        </authorList>
    </citation>
    <scope>NUCLEOTIDE SEQUENCE [LARGE SCALE GENOMIC DNA]</scope>
    <source>
        <strain evidence="3">ATCC 49566 / DSM 6996 / JCM 21268 / NBRC 15278 / OCh 149</strain>
    </source>
</reference>
<dbReference type="EMBL" id="CP002623">
    <property type="protein sequence ID" value="AEI94203.1"/>
    <property type="molecule type" value="Genomic_DNA"/>
</dbReference>
<gene>
    <name evidence="2" type="ordered locus">RLO149_c022280</name>
</gene>
<dbReference type="OrthoDB" id="7869508at2"/>